<dbReference type="AlphaFoldDB" id="A0A146L6C1"/>
<reference evidence="1" key="1">
    <citation type="journal article" date="2016" name="Gigascience">
        <title>De novo construction of an expanded transcriptome assembly for the western tarnished plant bug, Lygus hesperus.</title>
        <authorList>
            <person name="Tassone E.E."/>
            <person name="Geib S.M."/>
            <person name="Hall B."/>
            <person name="Fabrick J.A."/>
            <person name="Brent C.S."/>
            <person name="Hull J.J."/>
        </authorList>
    </citation>
    <scope>NUCLEOTIDE SEQUENCE</scope>
</reference>
<sequence length="105" mass="10578">ITATAASTGAAVITATAASTGAAATGAVATVSETMGSGITSTLPNTVDGETADGDTVVMSVSMCDAPPSSSTPLHLLIPTWYFCTLLRSLALTSFRVTCREQYSQ</sequence>
<accession>A0A146L6C1</accession>
<evidence type="ECO:0000313" key="1">
    <source>
        <dbReference type="EMBL" id="JAQ02776.1"/>
    </source>
</evidence>
<organism evidence="1">
    <name type="scientific">Lygus hesperus</name>
    <name type="common">Western plant bug</name>
    <dbReference type="NCBI Taxonomy" id="30085"/>
    <lineage>
        <taxon>Eukaryota</taxon>
        <taxon>Metazoa</taxon>
        <taxon>Ecdysozoa</taxon>
        <taxon>Arthropoda</taxon>
        <taxon>Hexapoda</taxon>
        <taxon>Insecta</taxon>
        <taxon>Pterygota</taxon>
        <taxon>Neoptera</taxon>
        <taxon>Paraneoptera</taxon>
        <taxon>Hemiptera</taxon>
        <taxon>Heteroptera</taxon>
        <taxon>Panheteroptera</taxon>
        <taxon>Cimicomorpha</taxon>
        <taxon>Miridae</taxon>
        <taxon>Mirini</taxon>
        <taxon>Lygus</taxon>
    </lineage>
</organism>
<feature type="non-terminal residue" evidence="1">
    <location>
        <position position="1"/>
    </location>
</feature>
<name>A0A146L6C1_LYGHE</name>
<protein>
    <submittedName>
        <fullName evidence="1">Uncharacterized protein</fullName>
    </submittedName>
</protein>
<gene>
    <name evidence="1" type="ORF">g.17243</name>
</gene>
<dbReference type="EMBL" id="GDHC01015853">
    <property type="protein sequence ID" value="JAQ02776.1"/>
    <property type="molecule type" value="Transcribed_RNA"/>
</dbReference>
<proteinExistence type="predicted"/>